<feature type="transmembrane region" description="Helical" evidence="1">
    <location>
        <begin position="245"/>
        <end position="275"/>
    </location>
</feature>
<feature type="transmembrane region" description="Helical" evidence="1">
    <location>
        <begin position="346"/>
        <end position="368"/>
    </location>
</feature>
<dbReference type="AlphaFoldDB" id="A0A6M4H7C4"/>
<feature type="transmembrane region" description="Helical" evidence="1">
    <location>
        <begin position="316"/>
        <end position="334"/>
    </location>
</feature>
<dbReference type="KEGG" id="upl:DSM104440_02360"/>
<dbReference type="Proteomes" id="UP000503096">
    <property type="component" value="Chromosome"/>
</dbReference>
<keyword evidence="3" id="KW-1185">Reference proteome</keyword>
<organism evidence="2 3">
    <name type="scientific">Usitatibacter palustris</name>
    <dbReference type="NCBI Taxonomy" id="2732487"/>
    <lineage>
        <taxon>Bacteria</taxon>
        <taxon>Pseudomonadati</taxon>
        <taxon>Pseudomonadota</taxon>
        <taxon>Betaproteobacteria</taxon>
        <taxon>Nitrosomonadales</taxon>
        <taxon>Usitatibacteraceae</taxon>
        <taxon>Usitatibacter</taxon>
    </lineage>
</organism>
<feature type="transmembrane region" description="Helical" evidence="1">
    <location>
        <begin position="130"/>
        <end position="146"/>
    </location>
</feature>
<keyword evidence="1" id="KW-0472">Membrane</keyword>
<evidence type="ECO:0000313" key="2">
    <source>
        <dbReference type="EMBL" id="QJR15539.1"/>
    </source>
</evidence>
<reference evidence="2 3" key="1">
    <citation type="submission" date="2020-04" db="EMBL/GenBank/DDBJ databases">
        <title>Usitatibacter rugosus gen. nov., sp. nov. and Usitatibacter palustris sp. nov., novel members of Usitatibacteraceae fam. nov. within the order Nitrosomonadales isolated from soil.</title>
        <authorList>
            <person name="Huber K.J."/>
            <person name="Neumann-Schaal M."/>
            <person name="Geppert A."/>
            <person name="Luckner M."/>
            <person name="Wanner G."/>
            <person name="Overmann J."/>
        </authorList>
    </citation>
    <scope>NUCLEOTIDE SEQUENCE [LARGE SCALE GENOMIC DNA]</scope>
    <source>
        <strain evidence="2 3">Swamp67</strain>
    </source>
</reference>
<keyword evidence="1" id="KW-0812">Transmembrane</keyword>
<evidence type="ECO:0000313" key="3">
    <source>
        <dbReference type="Proteomes" id="UP000503096"/>
    </source>
</evidence>
<accession>A0A6M4H7C4</accession>
<dbReference type="RefSeq" id="WP_171162902.1">
    <property type="nucleotide sequence ID" value="NZ_CP053073.1"/>
</dbReference>
<feature type="transmembrane region" description="Helical" evidence="1">
    <location>
        <begin position="282"/>
        <end position="304"/>
    </location>
</feature>
<feature type="transmembrane region" description="Helical" evidence="1">
    <location>
        <begin position="205"/>
        <end position="225"/>
    </location>
</feature>
<feature type="transmembrane region" description="Helical" evidence="1">
    <location>
        <begin position="176"/>
        <end position="193"/>
    </location>
</feature>
<proteinExistence type="predicted"/>
<feature type="transmembrane region" description="Helical" evidence="1">
    <location>
        <begin position="106"/>
        <end position="124"/>
    </location>
</feature>
<dbReference type="InParanoid" id="A0A6M4H7C4"/>
<protein>
    <submittedName>
        <fullName evidence="2">Uncharacterized protein</fullName>
    </submittedName>
</protein>
<sequence>MAPRLVVVLLLLTAVAAFLRTWNLPTQIVIDDEWHAIHKLLGATYAQVFASFGHADHSIPLTLFYKAIVDTIGLDEVNFRLPQVLAGIVTVPVAGLLAWRATQRASVAIWTATFVAGAPFLVFYSRFARPYAITVLLTVVALALIWRWRTRPTLAVAAGVVACVAFAAWLHPLVSLFPAAALLFVLAEDLARMRCEGRGPLVRTIALGAAVSVAMAALLAAPLISDFASLSAKAGSTHVPDAYTLWRMISIFLGGLPDAVTAIGLVLALVGAALLVREQRALGLYLIAVVVVPILVVLVARGAWTIFGHTFGRYVIPAQVIVLFWTAIGLDFALRGLGRLRELPGSMAMVAAVAVTYLAAVPTFPLVLRNPQWFGHMVYHLDYRFEHNVLANQLKPLALPGFYSDFPGDEPVVEAPFTFMAPTNWFAWFAPQHRHPTAQGFVHNLCLTGSMYGEVPLDARFHFRSFVDLADATAVRATGARYLVFFTDYRWGQPFKEAPKCIDALRTLYGEPIRRYPTHVVFQLRSP</sequence>
<dbReference type="EMBL" id="CP053073">
    <property type="protein sequence ID" value="QJR15539.1"/>
    <property type="molecule type" value="Genomic_DNA"/>
</dbReference>
<gene>
    <name evidence="2" type="ORF">DSM104440_02360</name>
</gene>
<name>A0A6M4H7C4_9PROT</name>
<keyword evidence="1" id="KW-1133">Transmembrane helix</keyword>
<evidence type="ECO:0000256" key="1">
    <source>
        <dbReference type="SAM" id="Phobius"/>
    </source>
</evidence>